<evidence type="ECO:0000313" key="2">
    <source>
        <dbReference type="EMBL" id="MCW7554198.1"/>
    </source>
</evidence>
<keyword evidence="1" id="KW-0812">Transmembrane</keyword>
<proteinExistence type="predicted"/>
<dbReference type="Proteomes" id="UP001209854">
    <property type="component" value="Unassembled WGS sequence"/>
</dbReference>
<evidence type="ECO:0000256" key="1">
    <source>
        <dbReference type="SAM" id="Phobius"/>
    </source>
</evidence>
<reference evidence="2 3" key="1">
    <citation type="submission" date="2022-10" db="EMBL/GenBank/DDBJ databases">
        <title>High-quality genome sequences of two octocoral-associated bacteria, Endozoicomonas euniceicola EF212 and Endozoicomonas gorgoniicola PS125.</title>
        <authorList>
            <person name="Chiou Y.-J."/>
            <person name="Chen Y.-H."/>
        </authorList>
    </citation>
    <scope>NUCLEOTIDE SEQUENCE [LARGE SCALE GENOMIC DNA]</scope>
    <source>
        <strain evidence="2 3">PS125</strain>
    </source>
</reference>
<protein>
    <recommendedName>
        <fullName evidence="4">TPM domain-containing protein</fullName>
    </recommendedName>
</protein>
<keyword evidence="1" id="KW-0472">Membrane</keyword>
<evidence type="ECO:0000313" key="3">
    <source>
        <dbReference type="Proteomes" id="UP001209854"/>
    </source>
</evidence>
<organism evidence="2 3">
    <name type="scientific">Endozoicomonas gorgoniicola</name>
    <dbReference type="NCBI Taxonomy" id="1234144"/>
    <lineage>
        <taxon>Bacteria</taxon>
        <taxon>Pseudomonadati</taxon>
        <taxon>Pseudomonadota</taxon>
        <taxon>Gammaproteobacteria</taxon>
        <taxon>Oceanospirillales</taxon>
        <taxon>Endozoicomonadaceae</taxon>
        <taxon>Endozoicomonas</taxon>
    </lineage>
</organism>
<name>A0ABT3MXS6_9GAMM</name>
<dbReference type="EMBL" id="JAPFCC010000001">
    <property type="protein sequence ID" value="MCW7554198.1"/>
    <property type="molecule type" value="Genomic_DNA"/>
</dbReference>
<feature type="transmembrane region" description="Helical" evidence="1">
    <location>
        <begin position="25"/>
        <end position="49"/>
    </location>
</feature>
<comment type="caution">
    <text evidence="2">The sequence shown here is derived from an EMBL/GenBank/DDBJ whole genome shotgun (WGS) entry which is preliminary data.</text>
</comment>
<gene>
    <name evidence="2" type="ORF">NX722_16540</name>
</gene>
<keyword evidence="3" id="KW-1185">Reference proteome</keyword>
<sequence>MGYPAEGLLNRVIKTVPQWKRIRTLYVRIGITLVVSVATVAAFPLPALAVNCTECNQEMDANQLCHNPSCSGSTVHCIRPATDTPAHLVPAATALQSNTINLDLSNSEVTGSEPDAVSQDDNQAPRWLLNISHEIARNEDNHPNIGALISRDHLISAQLSFSSIDEATDTLQNLLSTRHQHFVISYYFWIGEEEFAFHMAIAVDQGRRIFVLSNMNPEGPSVQPAENIPPLDWRYATQATSNDIISALGLNNGSFLPSEEIMIVNYLTTVPRSMVQQPREKLDTIIEESRSK</sequence>
<accession>A0ABT3MXS6</accession>
<dbReference type="RefSeq" id="WP_262563934.1">
    <property type="nucleotide sequence ID" value="NZ_JAPFCC010000001.1"/>
</dbReference>
<evidence type="ECO:0008006" key="4">
    <source>
        <dbReference type="Google" id="ProtNLM"/>
    </source>
</evidence>
<keyword evidence="1" id="KW-1133">Transmembrane helix</keyword>